<dbReference type="SMART" id="SM00448">
    <property type="entry name" value="REC"/>
    <property type="match status" value="1"/>
</dbReference>
<protein>
    <submittedName>
        <fullName evidence="8">Transcriptional regulatory protein LnrK</fullName>
    </submittedName>
</protein>
<dbReference type="PRINTS" id="PR00038">
    <property type="entry name" value="HTHLUXR"/>
</dbReference>
<accession>A0AA97GW10</accession>
<evidence type="ECO:0000256" key="4">
    <source>
        <dbReference type="ARBA" id="ARBA00023163"/>
    </source>
</evidence>
<dbReference type="SMART" id="SM00421">
    <property type="entry name" value="HTH_LUXR"/>
    <property type="match status" value="1"/>
</dbReference>
<evidence type="ECO:0000259" key="7">
    <source>
        <dbReference type="PROSITE" id="PS50110"/>
    </source>
</evidence>
<dbReference type="GO" id="GO:0003677">
    <property type="term" value="F:DNA binding"/>
    <property type="evidence" value="ECO:0007669"/>
    <property type="project" value="UniProtKB-KW"/>
</dbReference>
<dbReference type="PROSITE" id="PS50110">
    <property type="entry name" value="RESPONSE_REGULATORY"/>
    <property type="match status" value="1"/>
</dbReference>
<keyword evidence="3" id="KW-0238">DNA-binding</keyword>
<feature type="domain" description="Response regulatory" evidence="7">
    <location>
        <begin position="15"/>
        <end position="131"/>
    </location>
</feature>
<dbReference type="CDD" id="cd17535">
    <property type="entry name" value="REC_NarL-like"/>
    <property type="match status" value="1"/>
</dbReference>
<dbReference type="PROSITE" id="PS00622">
    <property type="entry name" value="HTH_LUXR_1"/>
    <property type="match status" value="1"/>
</dbReference>
<evidence type="ECO:0000256" key="2">
    <source>
        <dbReference type="ARBA" id="ARBA00023015"/>
    </source>
</evidence>
<dbReference type="CDD" id="cd06170">
    <property type="entry name" value="LuxR_C_like"/>
    <property type="match status" value="1"/>
</dbReference>
<dbReference type="PANTHER" id="PTHR43214:SF24">
    <property type="entry name" value="TRANSCRIPTIONAL REGULATORY PROTEIN NARL-RELATED"/>
    <property type="match status" value="1"/>
</dbReference>
<organism evidence="8">
    <name type="scientific">Gordonia sp. MP11Mi</name>
    <dbReference type="NCBI Taxonomy" id="3022769"/>
    <lineage>
        <taxon>Bacteria</taxon>
        <taxon>Bacillati</taxon>
        <taxon>Actinomycetota</taxon>
        <taxon>Actinomycetes</taxon>
        <taxon>Mycobacteriales</taxon>
        <taxon>Gordoniaceae</taxon>
        <taxon>Gordonia</taxon>
    </lineage>
</organism>
<dbReference type="InterPro" id="IPR011006">
    <property type="entry name" value="CheY-like_superfamily"/>
</dbReference>
<evidence type="ECO:0000256" key="3">
    <source>
        <dbReference type="ARBA" id="ARBA00023125"/>
    </source>
</evidence>
<dbReference type="SUPFAM" id="SSF52172">
    <property type="entry name" value="CheY-like"/>
    <property type="match status" value="1"/>
</dbReference>
<dbReference type="Pfam" id="PF00072">
    <property type="entry name" value="Response_reg"/>
    <property type="match status" value="1"/>
</dbReference>
<dbReference type="Gene3D" id="3.40.50.2300">
    <property type="match status" value="1"/>
</dbReference>
<dbReference type="PANTHER" id="PTHR43214">
    <property type="entry name" value="TWO-COMPONENT RESPONSE REGULATOR"/>
    <property type="match status" value="1"/>
</dbReference>
<evidence type="ECO:0000313" key="8">
    <source>
        <dbReference type="EMBL" id="WOC13360.1"/>
    </source>
</evidence>
<feature type="modified residue" description="4-aspartylphosphate" evidence="5">
    <location>
        <position position="66"/>
    </location>
</feature>
<dbReference type="InterPro" id="IPR000792">
    <property type="entry name" value="Tscrpt_reg_LuxR_C"/>
</dbReference>
<evidence type="ECO:0000256" key="5">
    <source>
        <dbReference type="PROSITE-ProRule" id="PRU00169"/>
    </source>
</evidence>
<evidence type="ECO:0000256" key="1">
    <source>
        <dbReference type="ARBA" id="ARBA00022553"/>
    </source>
</evidence>
<dbReference type="InterPro" id="IPR039420">
    <property type="entry name" value="WalR-like"/>
</dbReference>
<sequence length="228" mass="23564">MDARGGPNAESAPSRIMLVDDDPLVRSGLRLLLGGDRGLDVVAEAGHGGDALNQHAIDPVDLVLMDLRMPVMDGIAATAAFKALDRAPSVIVLTTFDADDYVVRALAVGADGFLLKDTPPADIVAAVKNVLSGQPALSPSVTAALIKQVVVSNGADRSQSAERAIADLTDRERDVATCLAKGASNAEIAAELYMGVATVKAHISHIFGKLGASNRVQVAILMHDAGLV</sequence>
<dbReference type="AlphaFoldDB" id="A0AA97GW10"/>
<dbReference type="SUPFAM" id="SSF46894">
    <property type="entry name" value="C-terminal effector domain of the bipartite response regulators"/>
    <property type="match status" value="1"/>
</dbReference>
<keyword evidence="1 5" id="KW-0597">Phosphoprotein</keyword>
<evidence type="ECO:0000259" key="6">
    <source>
        <dbReference type="PROSITE" id="PS50043"/>
    </source>
</evidence>
<gene>
    <name evidence="8" type="primary">lnrK_1</name>
    <name evidence="8" type="ORF">MP11Mi_24610</name>
</gene>
<dbReference type="Pfam" id="PF00196">
    <property type="entry name" value="GerE"/>
    <property type="match status" value="1"/>
</dbReference>
<dbReference type="InterPro" id="IPR001789">
    <property type="entry name" value="Sig_transdc_resp-reg_receiver"/>
</dbReference>
<dbReference type="EMBL" id="CP128986">
    <property type="protein sequence ID" value="WOC13360.1"/>
    <property type="molecule type" value="Genomic_DNA"/>
</dbReference>
<reference evidence="8" key="1">
    <citation type="submission" date="2023-06" db="EMBL/GenBank/DDBJ databases">
        <title>Gordonia sp. nov. and Pseudochrobactrum sp. nov., two species isolated from the burying beetle Nicrophorus vespilloides.</title>
        <authorList>
            <person name="Poehlein A."/>
            <person name="Guzman J."/>
            <person name="Daniel R."/>
            <person name="Vilcinskas A."/>
        </authorList>
    </citation>
    <scope>NUCLEOTIDE SEQUENCE</scope>
    <source>
        <strain evidence="8">MP11Mi</strain>
    </source>
</reference>
<name>A0AA97GW10_9ACTN</name>
<dbReference type="InterPro" id="IPR058245">
    <property type="entry name" value="NreC/VraR/RcsB-like_REC"/>
</dbReference>
<dbReference type="InterPro" id="IPR016032">
    <property type="entry name" value="Sig_transdc_resp-reg_C-effctor"/>
</dbReference>
<keyword evidence="4" id="KW-0804">Transcription</keyword>
<dbReference type="GO" id="GO:0000160">
    <property type="term" value="P:phosphorelay signal transduction system"/>
    <property type="evidence" value="ECO:0007669"/>
    <property type="project" value="InterPro"/>
</dbReference>
<feature type="domain" description="HTH luxR-type" evidence="6">
    <location>
        <begin position="161"/>
        <end position="226"/>
    </location>
</feature>
<dbReference type="PROSITE" id="PS50043">
    <property type="entry name" value="HTH_LUXR_2"/>
    <property type="match status" value="1"/>
</dbReference>
<proteinExistence type="predicted"/>
<keyword evidence="2" id="KW-0805">Transcription regulation</keyword>
<dbReference type="GO" id="GO:0006355">
    <property type="term" value="P:regulation of DNA-templated transcription"/>
    <property type="evidence" value="ECO:0007669"/>
    <property type="project" value="InterPro"/>
</dbReference>